<feature type="transmembrane region" description="Helical" evidence="1">
    <location>
        <begin position="297"/>
        <end position="318"/>
    </location>
</feature>
<feature type="transmembrane region" description="Helical" evidence="1">
    <location>
        <begin position="382"/>
        <end position="403"/>
    </location>
</feature>
<dbReference type="Proteomes" id="UP000185427">
    <property type="component" value="Chromosome"/>
</dbReference>
<protein>
    <submittedName>
        <fullName evidence="3">YfhO family protein</fullName>
    </submittedName>
</protein>
<dbReference type="InterPro" id="IPR018580">
    <property type="entry name" value="Uncharacterised_YfhO"/>
</dbReference>
<dbReference type="Proteomes" id="UP000503169">
    <property type="component" value="Chromosome"/>
</dbReference>
<feature type="transmembrane region" description="Helical" evidence="1">
    <location>
        <begin position="111"/>
        <end position="133"/>
    </location>
</feature>
<sequence length="966" mass="107357">MDFSFRRRPLGTLYLKYTLMFGLIALAMFGGYVVTGHTLIWNTDALNQHLPLMAKYREIVLNWLHHPFSSHQAWSWQMGIGTDTFQVYSYYTIGDVFAYLALLFPAAKITLAYQVIIVLRMYCVGLAFIYFAQHFDFSDRVILAGTAVYMVNSYLLYVAVAQPMFTTTFMLFPLLVIQVERVLKGGSAWPLTGAFLWMLVANYYLAFVVGVGTIIYLVLRVATHYRRALDYGKTLLKLVFATVTSILLAAVLLVPELLAVQNSTRAGAEFANGLKTYPLYYYLFLPKQLINGGDTTFMFWSALGLAAIVFLAIVYVYTRPRQYPLLAISLALSLVMLLIPACGAFFNGMMSASNRWTLLIYLPLAMTVCVLLQNVPTLDQRTLRIMILATGGYLLVLLATYFFQNDDDLFVPVIFLLVSLMIISRAIGHPGPGSERWLLGVILANVCFNALYAALPYNGGFANDMLTRGQYQAITSQRYGGLNQGLAQKSFYRVNTISNNDIINSLKMYNDLTSGLNAVKSYYSLQNKYVGAFSRSLGNVQYQSNIPLNQLDDRTVLNNFLGVKYLFVQSNGDNATKIPAGYTLDKTTTPIINYDQGQPSNAKTAADLTTIQTSRYTTKNAFPLLYWQDTAISQATYRKLSATQKERALASGVVVAGNQVAIKGLKKANLAGEVKKLTATLISNRLTPVKASQLVQTDPDETYRLTFPDLTKKAVAKATKGSELHVDVSSIKFTPFSMKEELAYEAAHDQYMLTNPGSTYNAKFARYQNWRKLVLKGAPDKSFTITLTSSKGEETITQPKQSILSFFKLVTDGSLNLGYFGGQLPQSVGVTFSKLGTYRLKYTVEAEKLGKQYDQQVKTIQSHALKDLTFKTNQVSGTITTNRTGILTSSIPYSSGWTATVNGKAVKLLRTNQAFVGLRLPAGHHRVVLRYHVPGLTLGAKVSLVGLGWTLMAALATLVFKRRRAK</sequence>
<gene>
    <name evidence="2" type="ORF">BUW47_09520</name>
    <name evidence="3" type="ORF">GC247_04295</name>
    <name evidence="4" type="ORF">HCY95_01230</name>
</gene>
<keyword evidence="1" id="KW-0472">Membrane</keyword>
<reference evidence="3 6" key="2">
    <citation type="submission" date="2019-10" db="EMBL/GenBank/DDBJ databases">
        <title>Genome Sequencing and assembly of Lactobacillus fermentum I2, a lactic acid bacteria.</title>
        <authorList>
            <person name="Lopes L.S."/>
            <person name="Persinoti G.F."/>
            <person name="Riano-Pachon D.M."/>
            <person name="Labate C.A."/>
        </authorList>
    </citation>
    <scope>NUCLEOTIDE SEQUENCE [LARGE SCALE GENOMIC DNA]</scope>
    <source>
        <strain evidence="3 6">I2</strain>
    </source>
</reference>
<feature type="transmembrane region" description="Helical" evidence="1">
    <location>
        <begin position="409"/>
        <end position="428"/>
    </location>
</feature>
<feature type="transmembrane region" description="Helical" evidence="1">
    <location>
        <begin position="234"/>
        <end position="254"/>
    </location>
</feature>
<evidence type="ECO:0000313" key="4">
    <source>
        <dbReference type="EMBL" id="QIX58792.1"/>
    </source>
</evidence>
<dbReference type="RefSeq" id="WP_003683396.1">
    <property type="nucleotide sequence ID" value="NZ_CP019030.1"/>
</dbReference>
<evidence type="ECO:0000313" key="7">
    <source>
        <dbReference type="Proteomes" id="UP000503169"/>
    </source>
</evidence>
<organism evidence="2 5">
    <name type="scientific">Limosilactobacillus fermentum</name>
    <name type="common">Lactobacillus fermentum</name>
    <dbReference type="NCBI Taxonomy" id="1613"/>
    <lineage>
        <taxon>Bacteria</taxon>
        <taxon>Bacillati</taxon>
        <taxon>Bacillota</taxon>
        <taxon>Bacilli</taxon>
        <taxon>Lactobacillales</taxon>
        <taxon>Lactobacillaceae</taxon>
        <taxon>Limosilactobacillus</taxon>
    </lineage>
</organism>
<dbReference type="Pfam" id="PF09586">
    <property type="entry name" value="YfhO"/>
    <property type="match status" value="1"/>
</dbReference>
<evidence type="ECO:0000313" key="3">
    <source>
        <dbReference type="EMBL" id="MPQ35129.1"/>
    </source>
</evidence>
<keyword evidence="1" id="KW-1133">Transmembrane helix</keyword>
<feature type="transmembrane region" description="Helical" evidence="1">
    <location>
        <begin position="154"/>
        <end position="175"/>
    </location>
</feature>
<proteinExistence type="predicted"/>
<feature type="transmembrane region" description="Helical" evidence="1">
    <location>
        <begin position="358"/>
        <end position="375"/>
    </location>
</feature>
<evidence type="ECO:0000313" key="6">
    <source>
        <dbReference type="Proteomes" id="UP000466799"/>
    </source>
</evidence>
<feature type="transmembrane region" description="Helical" evidence="1">
    <location>
        <begin position="437"/>
        <end position="455"/>
    </location>
</feature>
<dbReference type="Proteomes" id="UP000466799">
    <property type="component" value="Unassembled WGS sequence"/>
</dbReference>
<feature type="transmembrane region" description="Helical" evidence="1">
    <location>
        <begin position="938"/>
        <end position="960"/>
    </location>
</feature>
<dbReference type="PANTHER" id="PTHR38454:SF1">
    <property type="entry name" value="INTEGRAL MEMBRANE PROTEIN"/>
    <property type="match status" value="1"/>
</dbReference>
<dbReference type="EMBL" id="WHJL01000023">
    <property type="protein sequence ID" value="MPQ35129.1"/>
    <property type="molecule type" value="Genomic_DNA"/>
</dbReference>
<dbReference type="GeneID" id="83714429"/>
<evidence type="ECO:0000256" key="1">
    <source>
        <dbReference type="SAM" id="Phobius"/>
    </source>
</evidence>
<feature type="transmembrane region" description="Helical" evidence="1">
    <location>
        <begin position="195"/>
        <end position="222"/>
    </location>
</feature>
<dbReference type="PANTHER" id="PTHR38454">
    <property type="entry name" value="INTEGRAL MEMBRANE PROTEIN-RELATED"/>
    <property type="match status" value="1"/>
</dbReference>
<keyword evidence="1" id="KW-0812">Transmembrane</keyword>
<dbReference type="EMBL" id="CP019030">
    <property type="protein sequence ID" value="APU46627.1"/>
    <property type="molecule type" value="Genomic_DNA"/>
</dbReference>
<evidence type="ECO:0000313" key="2">
    <source>
        <dbReference type="EMBL" id="APU46627.1"/>
    </source>
</evidence>
<name>A0A1L7GXB6_LIMFE</name>
<reference evidence="4 7" key="3">
    <citation type="submission" date="2020-04" db="EMBL/GenBank/DDBJ databases">
        <title>Novel strain L. Fermentum HFD1 producer antibacterial peptides.</title>
        <authorList>
            <person name="Ozhegov G.D."/>
            <person name="Pavlova A.S."/>
            <person name="Zhuravleva D.E."/>
            <person name="Gogoleva N.V."/>
            <person name="Shagimardanova E.I."/>
            <person name="Markelova M.I."/>
            <person name="Yarullina D.R."/>
            <person name="Kayumov A.R."/>
        </authorList>
    </citation>
    <scope>NUCLEOTIDE SEQUENCE [LARGE SCALE GENOMIC DNA]</scope>
    <source>
        <strain evidence="4 7">HFD1</strain>
    </source>
</reference>
<dbReference type="OrthoDB" id="9815466at2"/>
<evidence type="ECO:0000313" key="5">
    <source>
        <dbReference type="Proteomes" id="UP000185427"/>
    </source>
</evidence>
<dbReference type="EMBL" id="CP050919">
    <property type="protein sequence ID" value="QIX58792.1"/>
    <property type="molecule type" value="Genomic_DNA"/>
</dbReference>
<dbReference type="AlphaFoldDB" id="A0A1L7GXB6"/>
<accession>A0A1L7GXB6</accession>
<feature type="transmembrane region" description="Helical" evidence="1">
    <location>
        <begin position="325"/>
        <end position="346"/>
    </location>
</feature>
<feature type="transmembrane region" description="Helical" evidence="1">
    <location>
        <begin position="12"/>
        <end position="34"/>
    </location>
</feature>
<reference evidence="2 5" key="1">
    <citation type="submission" date="2016-12" db="EMBL/GenBank/DDBJ databases">
        <title>Complete Genome Sequence of Lactobacillus fermentum Strain SNUV175, a Probiotic for Treatment of Bacterial Vaginosis.</title>
        <authorList>
            <person name="Lee S."/>
            <person name="You H.J."/>
            <person name="Kwon B."/>
            <person name="Ko G."/>
        </authorList>
    </citation>
    <scope>NUCLEOTIDE SEQUENCE [LARGE SCALE GENOMIC DNA]</scope>
    <source>
        <strain evidence="2 5">SNUV175</strain>
    </source>
</reference>